<dbReference type="Proteomes" id="UP000053750">
    <property type="component" value="Unassembled WGS sequence"/>
</dbReference>
<name>A0A9W5RZ30_9BACL</name>
<protein>
    <submittedName>
        <fullName evidence="1">Uncharacterized protein</fullName>
    </submittedName>
</protein>
<reference evidence="1 2" key="1">
    <citation type="submission" date="2014-02" db="EMBL/GenBank/DDBJ databases">
        <title>Genome sequence of Paenibacillus darwinianus reveals adaptive mechanisms for survival in Antarctic soils.</title>
        <authorList>
            <person name="Dsouza M."/>
            <person name="Taylor M.W."/>
            <person name="Turner S.J."/>
            <person name="Aislabie J."/>
        </authorList>
    </citation>
    <scope>NUCLEOTIDE SEQUENCE [LARGE SCALE GENOMIC DNA]</scope>
    <source>
        <strain evidence="1 2">CE1</strain>
    </source>
</reference>
<evidence type="ECO:0000313" key="2">
    <source>
        <dbReference type="Proteomes" id="UP000053750"/>
    </source>
</evidence>
<proteinExistence type="predicted"/>
<sequence>MPTIYDYAAQIKNQASAREAHSLVVDIVEGKIITPHTGSLYWQKLQRLRDLGEDQLADTLNRDFAHKF</sequence>
<dbReference type="RefSeq" id="WP_036586391.1">
    <property type="nucleotide sequence ID" value="NZ_KK082197.1"/>
</dbReference>
<keyword evidence="2" id="KW-1185">Reference proteome</keyword>
<comment type="caution">
    <text evidence="1">The sequence shown here is derived from an EMBL/GenBank/DDBJ whole genome shotgun (WGS) entry which is preliminary data.</text>
</comment>
<accession>A0A9W5RZ30</accession>
<organism evidence="1 2">
    <name type="scientific">Paenibacillus darwinianus</name>
    <dbReference type="NCBI Taxonomy" id="1380763"/>
    <lineage>
        <taxon>Bacteria</taxon>
        <taxon>Bacillati</taxon>
        <taxon>Bacillota</taxon>
        <taxon>Bacilli</taxon>
        <taxon>Bacillales</taxon>
        <taxon>Paenibacillaceae</taxon>
        <taxon>Paenibacillus</taxon>
    </lineage>
</organism>
<evidence type="ECO:0000313" key="1">
    <source>
        <dbReference type="EMBL" id="EXX85250.1"/>
    </source>
</evidence>
<dbReference type="AlphaFoldDB" id="A0A9W5RZ30"/>
<dbReference type="EMBL" id="JFHU01000235">
    <property type="protein sequence ID" value="EXX85250.1"/>
    <property type="molecule type" value="Genomic_DNA"/>
</dbReference>
<gene>
    <name evidence="1" type="ORF">BG53_09095</name>
</gene>